<reference evidence="1 2" key="1">
    <citation type="submission" date="2020-02" db="EMBL/GenBank/DDBJ databases">
        <authorList>
            <person name="Criscuolo A."/>
        </authorList>
    </citation>
    <scope>NUCLEOTIDE SEQUENCE [LARGE SCALE GENOMIC DNA]</scope>
    <source>
        <strain evidence="1">CIP105534</strain>
    </source>
</reference>
<evidence type="ECO:0000313" key="2">
    <source>
        <dbReference type="Proteomes" id="UP000479938"/>
    </source>
</evidence>
<accession>A0A6J4GXU7</accession>
<name>A0A6J4GXU7_9FLAO</name>
<organism evidence="1 2">
    <name type="scientific">Flavobacterium bizetiae</name>
    <dbReference type="NCBI Taxonomy" id="2704140"/>
    <lineage>
        <taxon>Bacteria</taxon>
        <taxon>Pseudomonadati</taxon>
        <taxon>Bacteroidota</taxon>
        <taxon>Flavobacteriia</taxon>
        <taxon>Flavobacteriales</taxon>
        <taxon>Flavobacteriaceae</taxon>
        <taxon>Flavobacterium</taxon>
    </lineage>
</organism>
<keyword evidence="2" id="KW-1185">Reference proteome</keyword>
<evidence type="ECO:0000313" key="1">
    <source>
        <dbReference type="EMBL" id="CAA9203707.1"/>
    </source>
</evidence>
<dbReference type="AlphaFoldDB" id="A0A6J4GXU7"/>
<gene>
    <name evidence="1" type="ORF">FLA105534_04887</name>
</gene>
<proteinExistence type="predicted"/>
<dbReference type="Proteomes" id="UP000479938">
    <property type="component" value="Unassembled WGS sequence"/>
</dbReference>
<dbReference type="EMBL" id="CADCSU010000220">
    <property type="protein sequence ID" value="CAA9203707.1"/>
    <property type="molecule type" value="Genomic_DNA"/>
</dbReference>
<sequence>MILKLTKQGSLVVKKETNTDGVIGFRAKKKFILFSINFFFLL</sequence>
<protein>
    <submittedName>
        <fullName evidence="1">Uncharacterized protein</fullName>
    </submittedName>
</protein>